<dbReference type="PRINTS" id="PR00371">
    <property type="entry name" value="FPNCR"/>
</dbReference>
<dbReference type="GO" id="GO:0051537">
    <property type="term" value="F:2 iron, 2 sulfur cluster binding"/>
    <property type="evidence" value="ECO:0007669"/>
    <property type="project" value="UniProtKB-KW"/>
</dbReference>
<dbReference type="Pfam" id="PF00970">
    <property type="entry name" value="FAD_binding_6"/>
    <property type="match status" value="1"/>
</dbReference>
<evidence type="ECO:0000313" key="6">
    <source>
        <dbReference type="EMBL" id="TIC84661.1"/>
    </source>
</evidence>
<keyword evidence="7" id="KW-1185">Reference proteome</keyword>
<evidence type="ECO:0000256" key="2">
    <source>
        <dbReference type="ARBA" id="ARBA00022714"/>
    </source>
</evidence>
<evidence type="ECO:0000256" key="3">
    <source>
        <dbReference type="ARBA" id="ARBA00034078"/>
    </source>
</evidence>
<dbReference type="Pfam" id="PF00111">
    <property type="entry name" value="Fer2"/>
    <property type="match status" value="1"/>
</dbReference>
<dbReference type="InterPro" id="IPR008333">
    <property type="entry name" value="Cbr1-like_FAD-bd_dom"/>
</dbReference>
<dbReference type="InterPro" id="IPR001433">
    <property type="entry name" value="OxRdtase_FAD/NAD-bd"/>
</dbReference>
<proteinExistence type="predicted"/>
<dbReference type="PRINTS" id="PR00410">
    <property type="entry name" value="PHEHYDRXLASE"/>
</dbReference>
<comment type="cofactor">
    <cofactor evidence="1">
        <name>FAD</name>
        <dbReference type="ChEBI" id="CHEBI:57692"/>
    </cofactor>
</comment>
<dbReference type="PANTHER" id="PTHR47354">
    <property type="entry name" value="NADH OXIDOREDUCTASE HCR"/>
    <property type="match status" value="1"/>
</dbReference>
<evidence type="ECO:0000259" key="5">
    <source>
        <dbReference type="PROSITE" id="PS51384"/>
    </source>
</evidence>
<keyword evidence="2" id="KW-0479">Metal-binding</keyword>
<dbReference type="CDD" id="cd00207">
    <property type="entry name" value="fer2"/>
    <property type="match status" value="1"/>
</dbReference>
<dbReference type="InterPro" id="IPR006058">
    <property type="entry name" value="2Fe2S_fd_BS"/>
</dbReference>
<dbReference type="InterPro" id="IPR039261">
    <property type="entry name" value="FNR_nucleotide-bd"/>
</dbReference>
<evidence type="ECO:0000259" key="4">
    <source>
        <dbReference type="PROSITE" id="PS51085"/>
    </source>
</evidence>
<evidence type="ECO:0000313" key="7">
    <source>
        <dbReference type="Proteomes" id="UP000308891"/>
    </source>
</evidence>
<dbReference type="PROSITE" id="PS51384">
    <property type="entry name" value="FAD_FR"/>
    <property type="match status" value="1"/>
</dbReference>
<dbReference type="SUPFAM" id="SSF54292">
    <property type="entry name" value="2Fe-2S ferredoxin-like"/>
    <property type="match status" value="1"/>
</dbReference>
<dbReference type="Pfam" id="PF00175">
    <property type="entry name" value="NAD_binding_1"/>
    <property type="match status" value="1"/>
</dbReference>
<dbReference type="InterPro" id="IPR001709">
    <property type="entry name" value="Flavoprot_Pyr_Nucl_cyt_Rdtase"/>
</dbReference>
<comment type="caution">
    <text evidence="6">The sequence shown here is derived from an EMBL/GenBank/DDBJ whole genome shotgun (WGS) entry which is preliminary data.</text>
</comment>
<dbReference type="PROSITE" id="PS51085">
    <property type="entry name" value="2FE2S_FER_2"/>
    <property type="match status" value="1"/>
</dbReference>
<dbReference type="PANTHER" id="PTHR47354:SF5">
    <property type="entry name" value="PROTEIN RFBI"/>
    <property type="match status" value="1"/>
</dbReference>
<dbReference type="GO" id="GO:0016491">
    <property type="term" value="F:oxidoreductase activity"/>
    <property type="evidence" value="ECO:0007669"/>
    <property type="project" value="InterPro"/>
</dbReference>
<accession>A0A4T0V0D7</accession>
<dbReference type="OrthoDB" id="9806195at2"/>
<dbReference type="InterPro" id="IPR012675">
    <property type="entry name" value="Beta-grasp_dom_sf"/>
</dbReference>
<name>A0A4T0V0D7_9NEIS</name>
<reference evidence="6 7" key="1">
    <citation type="submission" date="2019-04" db="EMBL/GenBank/DDBJ databases">
        <title>Crenobacter sp. nov.</title>
        <authorList>
            <person name="Shi S."/>
        </authorList>
    </citation>
    <scope>NUCLEOTIDE SEQUENCE [LARGE SCALE GENOMIC DNA]</scope>
    <source>
        <strain evidence="6 7">GY 70310</strain>
    </source>
</reference>
<dbReference type="EMBL" id="STGJ01000005">
    <property type="protein sequence ID" value="TIC84661.1"/>
    <property type="molecule type" value="Genomic_DNA"/>
</dbReference>
<feature type="domain" description="2Fe-2S ferredoxin-type" evidence="4">
    <location>
        <begin position="3"/>
        <end position="93"/>
    </location>
</feature>
<evidence type="ECO:0000256" key="1">
    <source>
        <dbReference type="ARBA" id="ARBA00001974"/>
    </source>
</evidence>
<sequence>MMSRVKVLPSGKTFNVGLHETILEAALRENIALPYGCRDGACGACKGRVVEGDVAQDGFQERALSAAERAQGMALFCCARPCGDVTIEVREVAGAGDIQVKTLPCRVEKIDRVHDVAILRLKLPVSERLQFKAGQYIDILMRDGKARSFSIANPPHEEGFIELHIRHQPGGSFSEYVFGRMQEKEILRFKGPLGSFFLRDDSDKPLILLASGTGFAPIKAMVEHAFHHGGNRPMILYWGARTLADLYMAEVAAGWQASRPDFTFIPVLSEPLAEDRWIGRSGFVHQAVLDDFDDLSGYEVYACGAPVMVEAAHASFTGTRKLPADAFFSDAFFLSKDATPLTV</sequence>
<dbReference type="SUPFAM" id="SSF52343">
    <property type="entry name" value="Ferredoxin reductase-like, C-terminal NADP-linked domain"/>
    <property type="match status" value="1"/>
</dbReference>
<dbReference type="InterPro" id="IPR050415">
    <property type="entry name" value="MRET"/>
</dbReference>
<keyword evidence="2" id="KW-0411">Iron-sulfur</keyword>
<keyword evidence="2" id="KW-0001">2Fe-2S</keyword>
<dbReference type="Proteomes" id="UP000308891">
    <property type="component" value="Unassembled WGS sequence"/>
</dbReference>
<dbReference type="Gene3D" id="3.10.20.30">
    <property type="match status" value="1"/>
</dbReference>
<comment type="cofactor">
    <cofactor evidence="3">
        <name>[2Fe-2S] cluster</name>
        <dbReference type="ChEBI" id="CHEBI:190135"/>
    </cofactor>
</comment>
<dbReference type="CDD" id="cd06189">
    <property type="entry name" value="flavin_oxioreductase"/>
    <property type="match status" value="1"/>
</dbReference>
<gene>
    <name evidence="6" type="ORF">E5K04_05675</name>
</gene>
<dbReference type="Gene3D" id="3.40.50.80">
    <property type="entry name" value="Nucleotide-binding domain of ferredoxin-NADP reductase (FNR) module"/>
    <property type="match status" value="1"/>
</dbReference>
<dbReference type="Gene3D" id="2.40.30.10">
    <property type="entry name" value="Translation factors"/>
    <property type="match status" value="1"/>
</dbReference>
<keyword evidence="2" id="KW-0408">Iron</keyword>
<dbReference type="InterPro" id="IPR017927">
    <property type="entry name" value="FAD-bd_FR_type"/>
</dbReference>
<dbReference type="InterPro" id="IPR017938">
    <property type="entry name" value="Riboflavin_synthase-like_b-brl"/>
</dbReference>
<dbReference type="SUPFAM" id="SSF63380">
    <property type="entry name" value="Riboflavin synthase domain-like"/>
    <property type="match status" value="1"/>
</dbReference>
<dbReference type="InterPro" id="IPR001041">
    <property type="entry name" value="2Fe-2S_ferredoxin-type"/>
</dbReference>
<protein>
    <submittedName>
        <fullName evidence="6">CDP-6-deoxy-delta-3,4-glucoseen reductase</fullName>
    </submittedName>
</protein>
<feature type="domain" description="FAD-binding FR-type" evidence="5">
    <location>
        <begin position="100"/>
        <end position="199"/>
    </location>
</feature>
<organism evidence="6 7">
    <name type="scientific">Crenobacter intestini</name>
    <dbReference type="NCBI Taxonomy" id="2563443"/>
    <lineage>
        <taxon>Bacteria</taxon>
        <taxon>Pseudomonadati</taxon>
        <taxon>Pseudomonadota</taxon>
        <taxon>Betaproteobacteria</taxon>
        <taxon>Neisseriales</taxon>
        <taxon>Neisseriaceae</taxon>
        <taxon>Crenobacter</taxon>
    </lineage>
</organism>
<dbReference type="PROSITE" id="PS00197">
    <property type="entry name" value="2FE2S_FER_1"/>
    <property type="match status" value="1"/>
</dbReference>
<dbReference type="AlphaFoldDB" id="A0A4T0V0D7"/>
<dbReference type="InterPro" id="IPR036010">
    <property type="entry name" value="2Fe-2S_ferredoxin-like_sf"/>
</dbReference>